<keyword evidence="1" id="KW-0732">Signal</keyword>
<dbReference type="PROSITE" id="PS51257">
    <property type="entry name" value="PROKAR_LIPOPROTEIN"/>
    <property type="match status" value="1"/>
</dbReference>
<evidence type="ECO:0000313" key="3">
    <source>
        <dbReference type="Proteomes" id="UP000253383"/>
    </source>
</evidence>
<dbReference type="Proteomes" id="UP000253383">
    <property type="component" value="Unassembled WGS sequence"/>
</dbReference>
<sequence>MKTLLLFLLVTLTFTACKKDNDEVAPAKPAEAVAGTYTLTSFYYVSGDDRINLPTLPYTQNGQTISGIASLTPQTTNDQVTLRLTLKITGSDDQSIELKNITVQQNGSGYDLTAGNQSIASSDGQKMNLAISETDPTTKKTSELKFTAEK</sequence>
<name>A0A368JJI2_9BACT</name>
<reference evidence="2 3" key="1">
    <citation type="submission" date="2018-07" db="EMBL/GenBank/DDBJ databases">
        <title>Genome analysis of Larkinella rosea.</title>
        <authorList>
            <person name="Zhou Z."/>
            <person name="Wang G."/>
        </authorList>
    </citation>
    <scope>NUCLEOTIDE SEQUENCE [LARGE SCALE GENOMIC DNA]</scope>
    <source>
        <strain evidence="3">zzj9</strain>
    </source>
</reference>
<dbReference type="OrthoDB" id="957743at2"/>
<evidence type="ECO:0008006" key="4">
    <source>
        <dbReference type="Google" id="ProtNLM"/>
    </source>
</evidence>
<organism evidence="2 3">
    <name type="scientific">Larkinella punicea</name>
    <dbReference type="NCBI Taxonomy" id="2315727"/>
    <lineage>
        <taxon>Bacteria</taxon>
        <taxon>Pseudomonadati</taxon>
        <taxon>Bacteroidota</taxon>
        <taxon>Cytophagia</taxon>
        <taxon>Cytophagales</taxon>
        <taxon>Spirosomataceae</taxon>
        <taxon>Larkinella</taxon>
    </lineage>
</organism>
<dbReference type="EMBL" id="QOWE01000017">
    <property type="protein sequence ID" value="RCR67682.1"/>
    <property type="molecule type" value="Genomic_DNA"/>
</dbReference>
<protein>
    <recommendedName>
        <fullName evidence="4">Lipocalin-like domain-containing protein</fullName>
    </recommendedName>
</protein>
<evidence type="ECO:0000313" key="2">
    <source>
        <dbReference type="EMBL" id="RCR67682.1"/>
    </source>
</evidence>
<evidence type="ECO:0000256" key="1">
    <source>
        <dbReference type="SAM" id="SignalP"/>
    </source>
</evidence>
<comment type="caution">
    <text evidence="2">The sequence shown here is derived from an EMBL/GenBank/DDBJ whole genome shotgun (WGS) entry which is preliminary data.</text>
</comment>
<feature type="signal peptide" evidence="1">
    <location>
        <begin position="1"/>
        <end position="18"/>
    </location>
</feature>
<proteinExistence type="predicted"/>
<feature type="chain" id="PRO_5016850899" description="Lipocalin-like domain-containing protein" evidence="1">
    <location>
        <begin position="19"/>
        <end position="150"/>
    </location>
</feature>
<accession>A0A368JJI2</accession>
<keyword evidence="3" id="KW-1185">Reference proteome</keyword>
<gene>
    <name evidence="2" type="ORF">DUE52_19950</name>
</gene>
<dbReference type="AlphaFoldDB" id="A0A368JJI2"/>
<dbReference type="RefSeq" id="WP_114407813.1">
    <property type="nucleotide sequence ID" value="NZ_QOWE01000017.1"/>
</dbReference>